<feature type="transmembrane region" description="Helical" evidence="7">
    <location>
        <begin position="452"/>
        <end position="469"/>
    </location>
</feature>
<evidence type="ECO:0000259" key="8">
    <source>
        <dbReference type="PROSITE" id="PS50850"/>
    </source>
</evidence>
<dbReference type="Proteomes" id="UP000005222">
    <property type="component" value="Chromosome H"/>
</dbReference>
<feature type="transmembrane region" description="Helical" evidence="7">
    <location>
        <begin position="173"/>
        <end position="196"/>
    </location>
</feature>
<evidence type="ECO:0000256" key="6">
    <source>
        <dbReference type="SAM" id="MobiDB-lite"/>
    </source>
</evidence>
<feature type="transmembrane region" description="Helical" evidence="7">
    <location>
        <begin position="503"/>
        <end position="520"/>
    </location>
</feature>
<dbReference type="AlphaFoldDB" id="G8YJS0"/>
<dbReference type="Pfam" id="PF07690">
    <property type="entry name" value="MFS_1"/>
    <property type="match status" value="1"/>
</dbReference>
<dbReference type="OrthoDB" id="9986881at2759"/>
<feature type="transmembrane region" description="Helical" evidence="7">
    <location>
        <begin position="540"/>
        <end position="563"/>
    </location>
</feature>
<reference evidence="11" key="2">
    <citation type="journal article" date="2012" name="G3 (Bethesda)">
        <title>Pichia sorbitophila, an interspecies yeast hybrid reveals early steps of genome resolution following polyploidization.</title>
        <authorList>
            <person name="Leh Louis V."/>
            <person name="Despons L."/>
            <person name="Friedrich A."/>
            <person name="Martin T."/>
            <person name="Durrens P."/>
            <person name="Casaregola S."/>
            <person name="Neuveglise C."/>
            <person name="Fairhead C."/>
            <person name="Marck C."/>
            <person name="Cruz J.A."/>
            <person name="Straub M.L."/>
            <person name="Kugler V."/>
            <person name="Sacerdot C."/>
            <person name="Uzunov Z."/>
            <person name="Thierry A."/>
            <person name="Weiss S."/>
            <person name="Bleykasten C."/>
            <person name="De Montigny J."/>
            <person name="Jacques N."/>
            <person name="Jung P."/>
            <person name="Lemaire M."/>
            <person name="Mallet S."/>
            <person name="Morel G."/>
            <person name="Richard G.F."/>
            <person name="Sarkar A."/>
            <person name="Savel G."/>
            <person name="Schacherer J."/>
            <person name="Seret M.L."/>
            <person name="Talla E."/>
            <person name="Samson G."/>
            <person name="Jubin C."/>
            <person name="Poulain J."/>
            <person name="Vacherie B."/>
            <person name="Barbe V."/>
            <person name="Pelletier E."/>
            <person name="Sherman D.J."/>
            <person name="Westhof E."/>
            <person name="Weissenbach J."/>
            <person name="Baret P.V."/>
            <person name="Wincker P."/>
            <person name="Gaillardin C."/>
            <person name="Dujon B."/>
            <person name="Souciet J.L."/>
        </authorList>
    </citation>
    <scope>NUCLEOTIDE SEQUENCE [LARGE SCALE GENOMIC DNA]</scope>
    <source>
        <strain evidence="11">ATCC MYA-4447 / BCRC 22081 / CBS 7064 / NBRC 10061 / NRRL Y-12695</strain>
    </source>
</reference>
<feature type="compositionally biased region" description="Polar residues" evidence="6">
    <location>
        <begin position="1"/>
        <end position="13"/>
    </location>
</feature>
<feature type="transmembrane region" description="Helical" evidence="7">
    <location>
        <begin position="232"/>
        <end position="255"/>
    </location>
</feature>
<dbReference type="EMBL" id="FO082052">
    <property type="protein sequence ID" value="CCE80565.1"/>
    <property type="molecule type" value="Genomic_DNA"/>
</dbReference>
<dbReference type="Proteomes" id="UP000005222">
    <property type="component" value="Chromosome G"/>
</dbReference>
<feature type="transmembrane region" description="Helical" evidence="7">
    <location>
        <begin position="267"/>
        <end position="288"/>
    </location>
</feature>
<dbReference type="FunFam" id="1.20.1250.20:FF:000011">
    <property type="entry name" value="MFS multidrug transporter, putative"/>
    <property type="match status" value="1"/>
</dbReference>
<dbReference type="GO" id="GO:0005886">
    <property type="term" value="C:plasma membrane"/>
    <property type="evidence" value="ECO:0007669"/>
    <property type="project" value="TreeGrafter"/>
</dbReference>
<name>G8YJS0_PICSO</name>
<dbReference type="InterPro" id="IPR020846">
    <property type="entry name" value="MFS_dom"/>
</dbReference>
<dbReference type="HOGENOM" id="CLU_008455_11_4_1"/>
<feature type="transmembrane region" description="Helical" evidence="7">
    <location>
        <begin position="374"/>
        <end position="400"/>
    </location>
</feature>
<evidence type="ECO:0000313" key="10">
    <source>
        <dbReference type="EMBL" id="CCE80565.1"/>
    </source>
</evidence>
<dbReference type="Gene3D" id="1.20.1250.20">
    <property type="entry name" value="MFS general substrate transporter like domains"/>
    <property type="match status" value="1"/>
</dbReference>
<keyword evidence="3 7" id="KW-0812">Transmembrane</keyword>
<protein>
    <submittedName>
        <fullName evidence="9">Piso0_002891 protein</fullName>
    </submittedName>
</protein>
<evidence type="ECO:0000313" key="11">
    <source>
        <dbReference type="Proteomes" id="UP000005222"/>
    </source>
</evidence>
<dbReference type="FunCoup" id="G8YJS0">
    <property type="interactions" value="148"/>
</dbReference>
<dbReference type="CDD" id="cd17323">
    <property type="entry name" value="MFS_Tpo1_MDR_like"/>
    <property type="match status" value="1"/>
</dbReference>
<feature type="transmembrane region" description="Helical" evidence="7">
    <location>
        <begin position="208"/>
        <end position="226"/>
    </location>
</feature>
<dbReference type="PANTHER" id="PTHR23502">
    <property type="entry name" value="MAJOR FACILITATOR SUPERFAMILY"/>
    <property type="match status" value="1"/>
</dbReference>
<keyword evidence="4 7" id="KW-1133">Transmembrane helix</keyword>
<dbReference type="InParanoid" id="G8YJS0"/>
<keyword evidence="11" id="KW-1185">Reference proteome</keyword>
<comment type="subcellular location">
    <subcellularLocation>
        <location evidence="1">Membrane</location>
        <topology evidence="1">Multi-pass membrane protein</topology>
    </subcellularLocation>
</comment>
<keyword evidence="2" id="KW-0813">Transport</keyword>
<sequence>MSNNFSNEVSTSMKESDAGSSDEHNGVNVHPRMLNGSDYSSTTGDDRTSLSSSNQSINTEVVQSIHDEENPHLILSRSISRNITQSSKILKEATESVVPVPSMGGGRDHPPSLYDIDQYVVIFDDNDPLDPIKWPLKRKFINCIATLCSPLTVQFGSAFLADSLPHISKLYGVNNIVATLATSLFIFGFAAGPVIWGPLSELYGRRPILLLSAFGYICFAFAAATSKDIQTLMLTRFFCGFIGGASAVVAPSSMADLFIRKDRGKSVIAFGMIIFCGPMISPIMAGFLAEDKRLSWRWPLYLTGFGITLAFTIMVFFMKETHSPTILVKKAELIRRKTGNKAVHAAHEEVSLSVSEIIRYNILRPLKMLITEPILFLMSLYNSFMYGIMYLLLTAIPIAFKGNYKFSTGISNLPYIATIVGVLMGGLILLYFDIRLSKKAIVIPEDRIPPMFIGSFLFPLGMFWFGWTADYPEKIHWIVPAIGTAFLGAGLVTIFLPCLTYILDAYISVSASALASNAFLRSSFGGAFPLFAKVMFKALSLKWGTTLLGGFSILLIPVPFIFFRYGERIRSKTKYHID</sequence>
<reference evidence="9" key="1">
    <citation type="submission" date="2011-10" db="EMBL/GenBank/DDBJ databases">
        <authorList>
            <person name="Genoscope - CEA"/>
        </authorList>
    </citation>
    <scope>NUCLEOTIDE SEQUENCE</scope>
</reference>
<feature type="transmembrane region" description="Helical" evidence="7">
    <location>
        <begin position="412"/>
        <end position="432"/>
    </location>
</feature>
<keyword evidence="5 7" id="KW-0472">Membrane</keyword>
<dbReference type="STRING" id="559304.G8YJS0"/>
<evidence type="ECO:0000313" key="9">
    <source>
        <dbReference type="EMBL" id="CCE79800.1"/>
    </source>
</evidence>
<feature type="domain" description="Major facilitator superfamily (MFS) profile" evidence="8">
    <location>
        <begin position="142"/>
        <end position="569"/>
    </location>
</feature>
<feature type="region of interest" description="Disordered" evidence="6">
    <location>
        <begin position="1"/>
        <end position="57"/>
    </location>
</feature>
<feature type="compositionally biased region" description="Polar residues" evidence="6">
    <location>
        <begin position="37"/>
        <end position="57"/>
    </location>
</feature>
<dbReference type="PROSITE" id="PS50850">
    <property type="entry name" value="MFS"/>
    <property type="match status" value="1"/>
</dbReference>
<gene>
    <name evidence="9" type="primary">Piso0_002891</name>
    <name evidence="9" type="ORF">GNLVRS01_PISO0G00292g</name>
    <name evidence="10" type="ORF">GNLVRS01_PISO0H00293g</name>
</gene>
<evidence type="ECO:0000256" key="1">
    <source>
        <dbReference type="ARBA" id="ARBA00004141"/>
    </source>
</evidence>
<evidence type="ECO:0000256" key="5">
    <source>
        <dbReference type="ARBA" id="ARBA00023136"/>
    </source>
</evidence>
<evidence type="ECO:0000256" key="3">
    <source>
        <dbReference type="ARBA" id="ARBA00022692"/>
    </source>
</evidence>
<proteinExistence type="predicted"/>
<dbReference type="InterPro" id="IPR011701">
    <property type="entry name" value="MFS"/>
</dbReference>
<accession>G8YJS0</accession>
<dbReference type="PANTHER" id="PTHR23502:SF31">
    <property type="entry name" value="POLYAMINE TRANSPORTER 1"/>
    <property type="match status" value="1"/>
</dbReference>
<feature type="transmembrane region" description="Helical" evidence="7">
    <location>
        <begin position="300"/>
        <end position="318"/>
    </location>
</feature>
<feature type="transmembrane region" description="Helical" evidence="7">
    <location>
        <begin position="140"/>
        <end position="161"/>
    </location>
</feature>
<evidence type="ECO:0000256" key="7">
    <source>
        <dbReference type="SAM" id="Phobius"/>
    </source>
</evidence>
<feature type="compositionally biased region" description="Basic and acidic residues" evidence="6">
    <location>
        <begin position="14"/>
        <end position="25"/>
    </location>
</feature>
<dbReference type="InterPro" id="IPR036259">
    <property type="entry name" value="MFS_trans_sf"/>
</dbReference>
<dbReference type="SUPFAM" id="SSF103473">
    <property type="entry name" value="MFS general substrate transporter"/>
    <property type="match status" value="1"/>
</dbReference>
<dbReference type="EMBL" id="FO082053">
    <property type="protein sequence ID" value="CCE79800.1"/>
    <property type="molecule type" value="Genomic_DNA"/>
</dbReference>
<evidence type="ECO:0000256" key="4">
    <source>
        <dbReference type="ARBA" id="ARBA00022989"/>
    </source>
</evidence>
<feature type="transmembrane region" description="Helical" evidence="7">
    <location>
        <begin position="475"/>
        <end position="496"/>
    </location>
</feature>
<organism evidence="9 11">
    <name type="scientific">Pichia sorbitophila (strain ATCC MYA-4447 / BCRC 22081 / CBS 7064 / NBRC 10061 / NRRL Y-12695)</name>
    <name type="common">Hybrid yeast</name>
    <dbReference type="NCBI Taxonomy" id="559304"/>
    <lineage>
        <taxon>Eukaryota</taxon>
        <taxon>Fungi</taxon>
        <taxon>Dikarya</taxon>
        <taxon>Ascomycota</taxon>
        <taxon>Saccharomycotina</taxon>
        <taxon>Pichiomycetes</taxon>
        <taxon>Debaryomycetaceae</taxon>
        <taxon>Millerozyma</taxon>
    </lineage>
</organism>
<dbReference type="eggNOG" id="KOG0255">
    <property type="taxonomic scope" value="Eukaryota"/>
</dbReference>
<dbReference type="GO" id="GO:0022857">
    <property type="term" value="F:transmembrane transporter activity"/>
    <property type="evidence" value="ECO:0007669"/>
    <property type="project" value="InterPro"/>
</dbReference>
<evidence type="ECO:0000256" key="2">
    <source>
        <dbReference type="ARBA" id="ARBA00022448"/>
    </source>
</evidence>